<keyword evidence="2" id="KW-1185">Reference proteome</keyword>
<name>A0A0D2P024_HYPSF</name>
<organism evidence="1 2">
    <name type="scientific">Hypholoma sublateritium (strain FD-334 SS-4)</name>
    <dbReference type="NCBI Taxonomy" id="945553"/>
    <lineage>
        <taxon>Eukaryota</taxon>
        <taxon>Fungi</taxon>
        <taxon>Dikarya</taxon>
        <taxon>Basidiomycota</taxon>
        <taxon>Agaricomycotina</taxon>
        <taxon>Agaricomycetes</taxon>
        <taxon>Agaricomycetidae</taxon>
        <taxon>Agaricales</taxon>
        <taxon>Agaricineae</taxon>
        <taxon>Strophariaceae</taxon>
        <taxon>Hypholoma</taxon>
    </lineage>
</organism>
<reference evidence="2" key="1">
    <citation type="submission" date="2014-04" db="EMBL/GenBank/DDBJ databases">
        <title>Evolutionary Origins and Diversification of the Mycorrhizal Mutualists.</title>
        <authorList>
            <consortium name="DOE Joint Genome Institute"/>
            <consortium name="Mycorrhizal Genomics Consortium"/>
            <person name="Kohler A."/>
            <person name="Kuo A."/>
            <person name="Nagy L.G."/>
            <person name="Floudas D."/>
            <person name="Copeland A."/>
            <person name="Barry K.W."/>
            <person name="Cichocki N."/>
            <person name="Veneault-Fourrey C."/>
            <person name="LaButti K."/>
            <person name="Lindquist E.A."/>
            <person name="Lipzen A."/>
            <person name="Lundell T."/>
            <person name="Morin E."/>
            <person name="Murat C."/>
            <person name="Riley R."/>
            <person name="Ohm R."/>
            <person name="Sun H."/>
            <person name="Tunlid A."/>
            <person name="Henrissat B."/>
            <person name="Grigoriev I.V."/>
            <person name="Hibbett D.S."/>
            <person name="Martin F."/>
        </authorList>
    </citation>
    <scope>NUCLEOTIDE SEQUENCE [LARGE SCALE GENOMIC DNA]</scope>
    <source>
        <strain evidence="2">FD-334 SS-4</strain>
    </source>
</reference>
<accession>A0A0D2P024</accession>
<dbReference type="Proteomes" id="UP000054270">
    <property type="component" value="Unassembled WGS sequence"/>
</dbReference>
<dbReference type="EMBL" id="KN817552">
    <property type="protein sequence ID" value="KJA22081.1"/>
    <property type="molecule type" value="Genomic_DNA"/>
</dbReference>
<evidence type="ECO:0000313" key="1">
    <source>
        <dbReference type="EMBL" id="KJA22081.1"/>
    </source>
</evidence>
<gene>
    <name evidence="1" type="ORF">HYPSUDRAFT_41205</name>
</gene>
<proteinExistence type="predicted"/>
<sequence length="68" mass="7471">MCPTDTGVNTSSTSPKACCKDKCNQVLPADQVWDHFSLECKCGCQERDLESESPEYIECGCTSHEGTH</sequence>
<protein>
    <submittedName>
        <fullName evidence="1">Uncharacterized protein</fullName>
    </submittedName>
</protein>
<dbReference type="AlphaFoldDB" id="A0A0D2P024"/>
<evidence type="ECO:0000313" key="2">
    <source>
        <dbReference type="Proteomes" id="UP000054270"/>
    </source>
</evidence>